<name>A0A375J526_9BURK</name>
<dbReference type="Proteomes" id="UP000256805">
    <property type="component" value="Unassembled WGS sequence"/>
</dbReference>
<protein>
    <submittedName>
        <fullName evidence="2">Uncharacterized protein</fullName>
    </submittedName>
</protein>
<dbReference type="AlphaFoldDB" id="A0A375J526"/>
<evidence type="ECO:0000313" key="3">
    <source>
        <dbReference type="Proteomes" id="UP000256805"/>
    </source>
</evidence>
<proteinExistence type="predicted"/>
<evidence type="ECO:0000256" key="1">
    <source>
        <dbReference type="SAM" id="MobiDB-lite"/>
    </source>
</evidence>
<evidence type="ECO:0000313" key="2">
    <source>
        <dbReference type="EMBL" id="SPS00275.1"/>
    </source>
</evidence>
<organism evidence="2 3">
    <name type="scientific">Cupriavidus taiwanensis</name>
    <dbReference type="NCBI Taxonomy" id="164546"/>
    <lineage>
        <taxon>Bacteria</taxon>
        <taxon>Pseudomonadati</taxon>
        <taxon>Pseudomonadota</taxon>
        <taxon>Betaproteobacteria</taxon>
        <taxon>Burkholderiales</taxon>
        <taxon>Burkholderiaceae</taxon>
        <taxon>Cupriavidus</taxon>
    </lineage>
</organism>
<sequence length="80" mass="7951">MTSEADVPGARVSAPGRVVVVCAQAGTLSSAASAKIAVYLMTVSFLVNGQRHLAVAGTGSVAKAMPAHTQPPVRSGATSM</sequence>
<dbReference type="EMBL" id="OVTA01000039">
    <property type="protein sequence ID" value="SPS00275.1"/>
    <property type="molecule type" value="Genomic_DNA"/>
</dbReference>
<reference evidence="2 3" key="1">
    <citation type="submission" date="2018-01" db="EMBL/GenBank/DDBJ databases">
        <authorList>
            <person name="Gaut B.S."/>
            <person name="Morton B.R."/>
            <person name="Clegg M.T."/>
            <person name="Duvall M.R."/>
        </authorList>
    </citation>
    <scope>NUCLEOTIDE SEQUENCE [LARGE SCALE GENOMIC DNA]</scope>
    <source>
        <strain evidence="2">Cupriavidus taiwanensis cmp 52</strain>
    </source>
</reference>
<gene>
    <name evidence="2" type="ORF">CBM2634_B160161</name>
</gene>
<accession>A0A375J526</accession>
<feature type="region of interest" description="Disordered" evidence="1">
    <location>
        <begin position="59"/>
        <end position="80"/>
    </location>
</feature>